<sequence>MTERFKLVFGDCTSIVHAANIKYELIKEILTEYFGSNIDNLLNNGSKNIVNVAEINVDDAQADNIIDKNNITIGIHLTNRDEILQREDKNITDESESNRDKHINDDEDNIPLGIPLANKDEIPQIIDDKNKTYDSEGN</sequence>
<name>A0A6V7XFG0_MELEN</name>
<dbReference type="AlphaFoldDB" id="A0A6V7XFG0"/>
<evidence type="ECO:0000313" key="3">
    <source>
        <dbReference type="Proteomes" id="UP000580250"/>
    </source>
</evidence>
<protein>
    <submittedName>
        <fullName evidence="2">Uncharacterized protein</fullName>
    </submittedName>
</protein>
<organism evidence="2 3">
    <name type="scientific">Meloidogyne enterolobii</name>
    <name type="common">Root-knot nematode worm</name>
    <name type="synonym">Meloidogyne mayaguensis</name>
    <dbReference type="NCBI Taxonomy" id="390850"/>
    <lineage>
        <taxon>Eukaryota</taxon>
        <taxon>Metazoa</taxon>
        <taxon>Ecdysozoa</taxon>
        <taxon>Nematoda</taxon>
        <taxon>Chromadorea</taxon>
        <taxon>Rhabditida</taxon>
        <taxon>Tylenchina</taxon>
        <taxon>Tylenchomorpha</taxon>
        <taxon>Tylenchoidea</taxon>
        <taxon>Meloidogynidae</taxon>
        <taxon>Meloidogyninae</taxon>
        <taxon>Meloidogyne</taxon>
    </lineage>
</organism>
<gene>
    <name evidence="2" type="ORF">MENT_LOCUS51379</name>
</gene>
<evidence type="ECO:0000313" key="2">
    <source>
        <dbReference type="EMBL" id="CAD2198094.1"/>
    </source>
</evidence>
<dbReference type="EMBL" id="CAJEWN010001518">
    <property type="protein sequence ID" value="CAD2198094.1"/>
    <property type="molecule type" value="Genomic_DNA"/>
</dbReference>
<accession>A0A6V7XFG0</accession>
<dbReference type="Proteomes" id="UP000580250">
    <property type="component" value="Unassembled WGS sequence"/>
</dbReference>
<feature type="compositionally biased region" description="Basic and acidic residues" evidence="1">
    <location>
        <begin position="86"/>
        <end position="104"/>
    </location>
</feature>
<reference evidence="2 3" key="1">
    <citation type="submission" date="2020-08" db="EMBL/GenBank/DDBJ databases">
        <authorList>
            <person name="Koutsovoulos G."/>
            <person name="Danchin GJ E."/>
        </authorList>
    </citation>
    <scope>NUCLEOTIDE SEQUENCE [LARGE SCALE GENOMIC DNA]</scope>
</reference>
<evidence type="ECO:0000256" key="1">
    <source>
        <dbReference type="SAM" id="MobiDB-lite"/>
    </source>
</evidence>
<feature type="region of interest" description="Disordered" evidence="1">
    <location>
        <begin position="86"/>
        <end position="113"/>
    </location>
</feature>
<proteinExistence type="predicted"/>
<comment type="caution">
    <text evidence="2">The sequence shown here is derived from an EMBL/GenBank/DDBJ whole genome shotgun (WGS) entry which is preliminary data.</text>
</comment>